<accession>A0ABQ9AWS9</accession>
<keyword evidence="1" id="KW-0472">Membrane</keyword>
<evidence type="ECO:0000256" key="1">
    <source>
        <dbReference type="SAM" id="Phobius"/>
    </source>
</evidence>
<reference evidence="2" key="1">
    <citation type="submission" date="2022-10" db="EMBL/GenBank/DDBJ databases">
        <authorList>
            <person name="Hyden B.L."/>
            <person name="Feng K."/>
            <person name="Yates T."/>
            <person name="Jawdy S."/>
            <person name="Smart L.B."/>
            <person name="Muchero W."/>
        </authorList>
    </citation>
    <scope>NUCLEOTIDE SEQUENCE</scope>
    <source>
        <tissue evidence="2">Shoot tip</tissue>
    </source>
</reference>
<comment type="caution">
    <text evidence="2">The sequence shown here is derived from an EMBL/GenBank/DDBJ whole genome shotgun (WGS) entry which is preliminary data.</text>
</comment>
<evidence type="ECO:0000313" key="2">
    <source>
        <dbReference type="EMBL" id="KAJ6366043.1"/>
    </source>
</evidence>
<keyword evidence="3" id="KW-1185">Reference proteome</keyword>
<feature type="transmembrane region" description="Helical" evidence="1">
    <location>
        <begin position="43"/>
        <end position="64"/>
    </location>
</feature>
<gene>
    <name evidence="2" type="ORF">OIU77_002588</name>
</gene>
<sequence length="134" mass="15689">MPSSLLYPCPPRSHADFFFHLFITFPLCFISNLIRVFCFFPFIQFLIFSFSCIIIFLPDQFCFLKKIISPLKLEFFFFNNNNNYYYGARIPKEKARRQQQLRGTNTPILCVNNCGFLEAPALIISALNVTKNSF</sequence>
<evidence type="ECO:0000313" key="3">
    <source>
        <dbReference type="Proteomes" id="UP001141253"/>
    </source>
</evidence>
<feature type="transmembrane region" description="Helical" evidence="1">
    <location>
        <begin position="17"/>
        <end position="37"/>
    </location>
</feature>
<dbReference type="EMBL" id="JAPFFI010000014">
    <property type="protein sequence ID" value="KAJ6366043.1"/>
    <property type="molecule type" value="Genomic_DNA"/>
</dbReference>
<keyword evidence="1" id="KW-0812">Transmembrane</keyword>
<name>A0ABQ9AWS9_9ROSI</name>
<dbReference type="Proteomes" id="UP001141253">
    <property type="component" value="Chromosome 7"/>
</dbReference>
<protein>
    <submittedName>
        <fullName evidence="2">Uncharacterized protein</fullName>
    </submittedName>
</protein>
<reference evidence="2" key="2">
    <citation type="journal article" date="2023" name="Int. J. Mol. Sci.">
        <title>De Novo Assembly and Annotation of 11 Diverse Shrub Willow (Salix) Genomes Reveals Novel Gene Organization in Sex-Linked Regions.</title>
        <authorList>
            <person name="Hyden B."/>
            <person name="Feng K."/>
            <person name="Yates T.B."/>
            <person name="Jawdy S."/>
            <person name="Cereghino C."/>
            <person name="Smart L.B."/>
            <person name="Muchero W."/>
        </authorList>
    </citation>
    <scope>NUCLEOTIDE SEQUENCE</scope>
    <source>
        <tissue evidence="2">Shoot tip</tissue>
    </source>
</reference>
<proteinExistence type="predicted"/>
<organism evidence="2 3">
    <name type="scientific">Salix suchowensis</name>
    <dbReference type="NCBI Taxonomy" id="1278906"/>
    <lineage>
        <taxon>Eukaryota</taxon>
        <taxon>Viridiplantae</taxon>
        <taxon>Streptophyta</taxon>
        <taxon>Embryophyta</taxon>
        <taxon>Tracheophyta</taxon>
        <taxon>Spermatophyta</taxon>
        <taxon>Magnoliopsida</taxon>
        <taxon>eudicotyledons</taxon>
        <taxon>Gunneridae</taxon>
        <taxon>Pentapetalae</taxon>
        <taxon>rosids</taxon>
        <taxon>fabids</taxon>
        <taxon>Malpighiales</taxon>
        <taxon>Salicaceae</taxon>
        <taxon>Saliceae</taxon>
        <taxon>Salix</taxon>
    </lineage>
</organism>
<keyword evidence="1" id="KW-1133">Transmembrane helix</keyword>